<evidence type="ECO:0000313" key="2">
    <source>
        <dbReference type="Proteomes" id="UP001172630"/>
    </source>
</evidence>
<sequence length="104" mass="11014">MFWSGQIAVKSDEEVAEIISGYEADPDAWIAGAGVRLDDWTSMLARQWLANQPASTIKAQAKAVVAATGRVDYLEGIRGLMASDMPVYLIAGAFGAGMGHARLG</sequence>
<dbReference type="Proteomes" id="UP001172630">
    <property type="component" value="Unassembled WGS sequence"/>
</dbReference>
<reference evidence="1" key="1">
    <citation type="submission" date="2023-06" db="EMBL/GenBank/DDBJ databases">
        <title>Phylogenetic Diversity of Rhizobium strains.</title>
        <authorList>
            <person name="Moura F.T."/>
            <person name="Helene L.C.F."/>
            <person name="Hungria M."/>
        </authorList>
    </citation>
    <scope>NUCLEOTIDE SEQUENCE</scope>
    <source>
        <strain evidence="1">CCGE524</strain>
    </source>
</reference>
<accession>A0ABT7KCM3</accession>
<dbReference type="EMBL" id="JARFYN010000012">
    <property type="protein sequence ID" value="MDL2406363.1"/>
    <property type="molecule type" value="Genomic_DNA"/>
</dbReference>
<proteinExistence type="predicted"/>
<gene>
    <name evidence="1" type="ORF">PY650_11980</name>
</gene>
<organism evidence="1 2">
    <name type="scientific">Rhizobium calliandrae</name>
    <dbReference type="NCBI Taxonomy" id="1312182"/>
    <lineage>
        <taxon>Bacteria</taxon>
        <taxon>Pseudomonadati</taxon>
        <taxon>Pseudomonadota</taxon>
        <taxon>Alphaproteobacteria</taxon>
        <taxon>Hyphomicrobiales</taxon>
        <taxon>Rhizobiaceae</taxon>
        <taxon>Rhizobium/Agrobacterium group</taxon>
        <taxon>Rhizobium</taxon>
    </lineage>
</organism>
<protein>
    <submittedName>
        <fullName evidence="1">Uncharacterized protein</fullName>
    </submittedName>
</protein>
<evidence type="ECO:0000313" key="1">
    <source>
        <dbReference type="EMBL" id="MDL2406363.1"/>
    </source>
</evidence>
<keyword evidence="2" id="KW-1185">Reference proteome</keyword>
<name>A0ABT7KCM3_9HYPH</name>
<comment type="caution">
    <text evidence="1">The sequence shown here is derived from an EMBL/GenBank/DDBJ whole genome shotgun (WGS) entry which is preliminary data.</text>
</comment>
<dbReference type="RefSeq" id="WP_285879466.1">
    <property type="nucleotide sequence ID" value="NZ_JARFYN010000012.1"/>
</dbReference>